<proteinExistence type="predicted"/>
<gene>
    <name evidence="2" type="ORF">LPB137_09850</name>
</gene>
<evidence type="ECO:0000313" key="2">
    <source>
        <dbReference type="EMBL" id="APW66136.1"/>
    </source>
</evidence>
<name>A0A1P8KNN1_9BACT</name>
<accession>A0A1P8KNN1</accession>
<keyword evidence="1" id="KW-0472">Membrane</keyword>
<dbReference type="STRING" id="1850254.LPB137_09850"/>
<organism evidence="2 3">
    <name type="scientific">Poseidonibacter parvus</name>
    <dbReference type="NCBI Taxonomy" id="1850254"/>
    <lineage>
        <taxon>Bacteria</taxon>
        <taxon>Pseudomonadati</taxon>
        <taxon>Campylobacterota</taxon>
        <taxon>Epsilonproteobacteria</taxon>
        <taxon>Campylobacterales</taxon>
        <taxon>Arcobacteraceae</taxon>
        <taxon>Poseidonibacter</taxon>
    </lineage>
</organism>
<dbReference type="Proteomes" id="UP000186074">
    <property type="component" value="Chromosome"/>
</dbReference>
<dbReference type="KEGG" id="alp:LPB137_09850"/>
<dbReference type="AlphaFoldDB" id="A0A1P8KNN1"/>
<feature type="transmembrane region" description="Helical" evidence="1">
    <location>
        <begin position="12"/>
        <end position="35"/>
    </location>
</feature>
<dbReference type="OrthoDB" id="5344481at2"/>
<keyword evidence="1" id="KW-1133">Transmembrane helix</keyword>
<keyword evidence="1" id="KW-0812">Transmembrane</keyword>
<protein>
    <submittedName>
        <fullName evidence="2">Uncharacterized protein</fullName>
    </submittedName>
</protein>
<dbReference type="EMBL" id="CP019070">
    <property type="protein sequence ID" value="APW66136.1"/>
    <property type="molecule type" value="Genomic_DNA"/>
</dbReference>
<keyword evidence="3" id="KW-1185">Reference proteome</keyword>
<reference evidence="2 3" key="1">
    <citation type="submission" date="2017-01" db="EMBL/GenBank/DDBJ databases">
        <title>Genome sequencing of Arcobacter sp. LPB0137.</title>
        <authorList>
            <person name="Lee G.-W."/>
            <person name="Yi H."/>
        </authorList>
    </citation>
    <scope>NUCLEOTIDE SEQUENCE [LARGE SCALE GENOMIC DNA]</scope>
    <source>
        <strain evidence="2 3">LPB0137</strain>
    </source>
</reference>
<evidence type="ECO:0000256" key="1">
    <source>
        <dbReference type="SAM" id="Phobius"/>
    </source>
</evidence>
<dbReference type="RefSeq" id="WP_076087555.1">
    <property type="nucleotide sequence ID" value="NZ_CP019070.1"/>
</dbReference>
<evidence type="ECO:0000313" key="3">
    <source>
        <dbReference type="Proteomes" id="UP000186074"/>
    </source>
</evidence>
<sequence length="363" mass="43898">MIFKGKNIKSRTWSINFLFILSTMLFFTAFINYYIDPFWFFKHQNNLNSKQKVGDERHNKLNDLYNNGLQNYNGLLLGNSRSTYINQFKFYNDFKIYNFATSSMDLIEYNSYIQYLKKIKDSEFKYIILGLDFHNTNLNKNKLVKDPEYYIEKVEDPFYLFKTLLSYDTVENSLKNISYSFKDKKIYYDRNNIHYSETIDKIKLEKRQRNGIIQLTKNFMNSNYQWDSNYKKRLIELKKNNPETKFIIFTSPISSELIYSIIINGEKLDEYYNWLKDTIEVFNEVSHYMFLNDITTNLNNYFDSSHYYPFIGDIIAKDLSSLHKYSKHKIILNKSNLDTFFNDFKNNINKFKSKYNIEKRNFN</sequence>